<dbReference type="FunFam" id="2.60.40.10:FF:000049">
    <property type="entry name" value="Leukocyte immunoglobulin-like receptor subfamily B member 1"/>
    <property type="match status" value="1"/>
</dbReference>
<dbReference type="Proteomes" id="UP000475037">
    <property type="component" value="Unassembled WGS sequence"/>
</dbReference>
<sequence length="106" mass="11856">PGSPDRPSIWADPSPNVAKWSPVTIWCQAPRQADAFYLYRERVSQYMPMEISRDSSNKASFSLELASSHDAGRYQCQYHSWKGWSQWSDLLPLVVTGKAGAAPPQG</sequence>
<protein>
    <submittedName>
        <fullName evidence="4">LIRA6 protein</fullName>
    </submittedName>
</protein>
<keyword evidence="1" id="KW-0732">Signal</keyword>
<dbReference type="GO" id="GO:0032396">
    <property type="term" value="F:inhibitory MHC class I receptor activity"/>
    <property type="evidence" value="ECO:0007669"/>
    <property type="project" value="TreeGrafter"/>
</dbReference>
<feature type="non-terminal residue" evidence="4">
    <location>
        <position position="106"/>
    </location>
</feature>
<evidence type="ECO:0000313" key="5">
    <source>
        <dbReference type="Proteomes" id="UP000475037"/>
    </source>
</evidence>
<proteinExistence type="predicted"/>
<dbReference type="EMBL" id="VOAJ01001991">
    <property type="protein sequence ID" value="KAF0883558.1"/>
    <property type="molecule type" value="Genomic_DNA"/>
</dbReference>
<dbReference type="GO" id="GO:0002764">
    <property type="term" value="P:immune response-regulating signaling pathway"/>
    <property type="evidence" value="ECO:0007669"/>
    <property type="project" value="TreeGrafter"/>
</dbReference>
<dbReference type="Pfam" id="PF13895">
    <property type="entry name" value="Ig_2"/>
    <property type="match status" value="1"/>
</dbReference>
<dbReference type="GO" id="GO:0005886">
    <property type="term" value="C:plasma membrane"/>
    <property type="evidence" value="ECO:0007669"/>
    <property type="project" value="TreeGrafter"/>
</dbReference>
<dbReference type="PANTHER" id="PTHR11738:SF88">
    <property type="entry name" value="IG-LIKE DOMAIN-CONTAINING PROTEIN"/>
    <property type="match status" value="1"/>
</dbReference>
<gene>
    <name evidence="4" type="primary">Lilra6_1</name>
    <name evidence="4" type="ORF">FOF47_R14354</name>
</gene>
<dbReference type="AlphaFoldDB" id="A0A6G1B670"/>
<evidence type="ECO:0000256" key="1">
    <source>
        <dbReference type="ARBA" id="ARBA00022729"/>
    </source>
</evidence>
<accession>A0A6G1B670</accession>
<dbReference type="PANTHER" id="PTHR11738">
    <property type="entry name" value="MHC CLASS I NK CELL RECEPTOR"/>
    <property type="match status" value="1"/>
</dbReference>
<dbReference type="InterPro" id="IPR050412">
    <property type="entry name" value="Ig-like_Receptors_ImmuneReg"/>
</dbReference>
<dbReference type="InterPro" id="IPR013783">
    <property type="entry name" value="Ig-like_fold"/>
</dbReference>
<dbReference type="InterPro" id="IPR036179">
    <property type="entry name" value="Ig-like_dom_sf"/>
</dbReference>
<keyword evidence="2" id="KW-1015">Disulfide bond</keyword>
<feature type="non-terminal residue" evidence="4">
    <location>
        <position position="1"/>
    </location>
</feature>
<name>A0A6G1B670_CROCR</name>
<evidence type="ECO:0000313" key="4">
    <source>
        <dbReference type="EMBL" id="KAF0883558.1"/>
    </source>
</evidence>
<evidence type="ECO:0000256" key="3">
    <source>
        <dbReference type="ARBA" id="ARBA00023319"/>
    </source>
</evidence>
<dbReference type="SUPFAM" id="SSF48726">
    <property type="entry name" value="Immunoglobulin"/>
    <property type="match status" value="1"/>
</dbReference>
<dbReference type="GO" id="GO:0019221">
    <property type="term" value="P:cytokine-mediated signaling pathway"/>
    <property type="evidence" value="ECO:0007669"/>
    <property type="project" value="TreeGrafter"/>
</dbReference>
<dbReference type="Gene3D" id="2.60.40.10">
    <property type="entry name" value="Immunoglobulins"/>
    <property type="match status" value="1"/>
</dbReference>
<evidence type="ECO:0000256" key="2">
    <source>
        <dbReference type="ARBA" id="ARBA00023157"/>
    </source>
</evidence>
<comment type="caution">
    <text evidence="4">The sequence shown here is derived from an EMBL/GenBank/DDBJ whole genome shotgun (WGS) entry which is preliminary data.</text>
</comment>
<keyword evidence="3" id="KW-0393">Immunoglobulin domain</keyword>
<organism evidence="4 5">
    <name type="scientific">Crocuta crocuta</name>
    <name type="common">Spotted hyena</name>
    <dbReference type="NCBI Taxonomy" id="9678"/>
    <lineage>
        <taxon>Eukaryota</taxon>
        <taxon>Metazoa</taxon>
        <taxon>Chordata</taxon>
        <taxon>Craniata</taxon>
        <taxon>Vertebrata</taxon>
        <taxon>Euteleostomi</taxon>
        <taxon>Mammalia</taxon>
        <taxon>Eutheria</taxon>
        <taxon>Laurasiatheria</taxon>
        <taxon>Carnivora</taxon>
        <taxon>Feliformia</taxon>
        <taxon>Hyaenidae</taxon>
        <taxon>Crocuta</taxon>
    </lineage>
</organism>
<reference evidence="4 5" key="1">
    <citation type="submission" date="2019-11" db="EMBL/GenBank/DDBJ databases">
        <authorList>
            <person name="Yang C."/>
            <person name="Li F."/>
        </authorList>
    </citation>
    <scope>NUCLEOTIDE SEQUENCE [LARGE SCALE GENOMIC DNA]</scope>
    <source>
        <strain evidence="4">KB4526</strain>
        <tissue evidence="4">Muscle</tissue>
    </source>
</reference>
<keyword evidence="5" id="KW-1185">Reference proteome</keyword>